<evidence type="ECO:0000313" key="4">
    <source>
        <dbReference type="Proteomes" id="UP000009282"/>
    </source>
</evidence>
<dbReference type="RefSeq" id="WP_014110626.1">
    <property type="nucleotide sequence ID" value="NC_016041.1"/>
</dbReference>
<organism evidence="3 4">
    <name type="scientific">Glaciecola nitratireducens (strain JCM 12485 / KCTC 12276 / FR1064)</name>
    <dbReference type="NCBI Taxonomy" id="1085623"/>
    <lineage>
        <taxon>Bacteria</taxon>
        <taxon>Pseudomonadati</taxon>
        <taxon>Pseudomonadota</taxon>
        <taxon>Gammaproteobacteria</taxon>
        <taxon>Alteromonadales</taxon>
        <taxon>Alteromonadaceae</taxon>
        <taxon>Brumicola</taxon>
    </lineage>
</organism>
<dbReference type="PROSITE" id="PS51318">
    <property type="entry name" value="TAT"/>
    <property type="match status" value="1"/>
</dbReference>
<feature type="compositionally biased region" description="Basic and acidic residues" evidence="1">
    <location>
        <begin position="249"/>
        <end position="259"/>
    </location>
</feature>
<dbReference type="AlphaFoldDB" id="G4QNF1"/>
<keyword evidence="2" id="KW-0472">Membrane</keyword>
<dbReference type="eggNOG" id="ENOG502Z8BI">
    <property type="taxonomic scope" value="Bacteria"/>
</dbReference>
<gene>
    <name evidence="3" type="ordered locus">GNIT_3661</name>
</gene>
<evidence type="ECO:0000313" key="3">
    <source>
        <dbReference type="EMBL" id="AEP31755.1"/>
    </source>
</evidence>
<keyword evidence="4" id="KW-1185">Reference proteome</keyword>
<dbReference type="InterPro" id="IPR006311">
    <property type="entry name" value="TAT_signal"/>
</dbReference>
<feature type="region of interest" description="Disordered" evidence="1">
    <location>
        <begin position="233"/>
        <end position="259"/>
    </location>
</feature>
<feature type="transmembrane region" description="Helical" evidence="2">
    <location>
        <begin position="51"/>
        <end position="73"/>
    </location>
</feature>
<protein>
    <submittedName>
        <fullName evidence="3">Twin-arginine translocation pathway signal protein</fullName>
    </submittedName>
</protein>
<sequence length="555" mass="57844">MKKTIRTFSKKYTVGASAKTDHGGMGGKNGADADAPLFHQDHGRPVTRRDFLAQGFTAGMGAVVGGSVLSMLAGSSKAHASLSSDLEALKAGCGIATQGAGKIPFIVFDLAGGANIAGSNVLIGGRGGQMDFLSTQGYSRQGLPGDMVPSIANPMAGMSDFINNELGLAFHADSAFLRGIQEKLAVGNRANVNGAVIPARSENDTGNNPHNPMYGINRAGSDGSLLTLIGSRNSDSGGSSMAPAMLIDPGKRPTKVDRPSDVTGLVDTGDLVGLLSQEDAVSVMESVQRISDMKLNRVDTKINSDADLKELVRCGYVKSADIADRFGDPSSLNPELDPNIVGENGIFTQEEFDGDREFQKTASVMKLVMNGFAGAGTIAMGGYDYHTGNRSSGEVRDLRAGKCMGAVLEYAARVGVPVMMYVVSDGSVASNGMIDDSEFGRGKGVWTGDNSSTAASFFMVYNPNGTPQLIGGTPEEQAVSQQIGYMRSDGSVETSATPAANNVNLLVETVILNYLALHGEQGRMRTLFPQTGLGNAALMDSLTAFEPIVNGVIGA</sequence>
<dbReference type="STRING" id="1085623.GNIT_3661"/>
<name>G4QNF1_GLANF</name>
<keyword evidence="2" id="KW-1133">Transmembrane helix</keyword>
<evidence type="ECO:0000256" key="1">
    <source>
        <dbReference type="SAM" id="MobiDB-lite"/>
    </source>
</evidence>
<dbReference type="Proteomes" id="UP000009282">
    <property type="component" value="Chromosome"/>
</dbReference>
<dbReference type="KEGG" id="gni:GNIT_3661"/>
<evidence type="ECO:0000256" key="2">
    <source>
        <dbReference type="SAM" id="Phobius"/>
    </source>
</evidence>
<keyword evidence="2" id="KW-0812">Transmembrane</keyword>
<dbReference type="HOGENOM" id="CLU_524582_0_0_6"/>
<reference evidence="3 4" key="1">
    <citation type="journal article" date="2011" name="J. Bacteriol.">
        <title>Complete genome sequence of seawater bacterium Glaciecola nitratireducens FR1064T.</title>
        <authorList>
            <person name="Bian F."/>
            <person name="Qin Q.L."/>
            <person name="Xie B.B."/>
            <person name="Shu Y.L."/>
            <person name="Zhang X.Y."/>
            <person name="Yu Y."/>
            <person name="Chen B."/>
            <person name="Chen X.L."/>
            <person name="Zhou B.C."/>
            <person name="Zhang Y.Z."/>
        </authorList>
    </citation>
    <scope>NUCLEOTIDE SEQUENCE [LARGE SCALE GENOMIC DNA]</scope>
    <source>
        <strain evidence="4">JCM 12485 / KCTC 12276 / FR1064</strain>
    </source>
</reference>
<accession>G4QNF1</accession>
<proteinExistence type="predicted"/>
<dbReference type="EMBL" id="CP003060">
    <property type="protein sequence ID" value="AEP31755.1"/>
    <property type="molecule type" value="Genomic_DNA"/>
</dbReference>